<dbReference type="AlphaFoldDB" id="A0A1C3KP27"/>
<dbReference type="GO" id="GO:0003676">
    <property type="term" value="F:nucleic acid binding"/>
    <property type="evidence" value="ECO:0007669"/>
    <property type="project" value="InterPro"/>
</dbReference>
<dbReference type="VEuPathDB" id="PlasmoDB:POWCR01_040020600"/>
<dbReference type="SMART" id="SM00316">
    <property type="entry name" value="S1"/>
    <property type="match status" value="1"/>
</dbReference>
<sequence length="363" mass="42768">MYVCSCRRVNRMLMRRASSVSYGYLRLTVSDRIVPYFQKLNKKIVYIEDWKECKKYVEEIKSKVVGVEKLNCIGMDVEGYKIGKYGIVSIVQICSEDVYLFDVYKCNNSYLFMSYLRDLLECEEIIKVTHDCREDCSILYNQYNIHLKNVFDTQIAHSLILKKEKKEMYQVSYDDLLNKCLFLNNSHKIYFQKIISLDEKVYLKRPISRELINYAVQDVLYLKPLMRSLLDRLIGGELSREVDTVGYTNNLNDKDSREKQKSSLIEYVMKQSEKYINYQFLNLHIKNEKQLQRGMKLDGMVVSCCNLNMYVKLNLSKRGVIRNYLPGKYKIGDMVKCVILDFCSNNYITLGLFDHSASELTCR</sequence>
<dbReference type="VEuPathDB" id="PlasmoDB:PocGH01_04025000"/>
<dbReference type="Proteomes" id="UP000243200">
    <property type="component" value="Chromosome 4"/>
</dbReference>
<keyword evidence="3" id="KW-0540">Nuclease</keyword>
<dbReference type="PANTHER" id="PTHR46814">
    <property type="entry name" value="EGALITARIAN, ISOFORM B"/>
    <property type="match status" value="1"/>
</dbReference>
<dbReference type="EMBL" id="LT594508">
    <property type="protein sequence ID" value="SBT75739.1"/>
    <property type="molecule type" value="Genomic_DNA"/>
</dbReference>
<proteinExistence type="predicted"/>
<dbReference type="GO" id="GO:0008408">
    <property type="term" value="F:3'-5' exonuclease activity"/>
    <property type="evidence" value="ECO:0007669"/>
    <property type="project" value="InterPro"/>
</dbReference>
<feature type="domain" description="3'-5' exonuclease" evidence="2">
    <location>
        <begin position="44"/>
        <end position="234"/>
    </location>
</feature>
<dbReference type="SUPFAM" id="SSF50249">
    <property type="entry name" value="Nucleic acid-binding proteins"/>
    <property type="match status" value="1"/>
</dbReference>
<organism evidence="3 4">
    <name type="scientific">Plasmodium ovale</name>
    <name type="common">malaria parasite P. ovale</name>
    <dbReference type="NCBI Taxonomy" id="36330"/>
    <lineage>
        <taxon>Eukaryota</taxon>
        <taxon>Sar</taxon>
        <taxon>Alveolata</taxon>
        <taxon>Apicomplexa</taxon>
        <taxon>Aconoidasida</taxon>
        <taxon>Haemosporida</taxon>
        <taxon>Plasmodiidae</taxon>
        <taxon>Plasmodium</taxon>
        <taxon>Plasmodium (Plasmodium)</taxon>
    </lineage>
</organism>
<keyword evidence="3" id="KW-0378">Hydrolase</keyword>
<dbReference type="InterPro" id="IPR002562">
    <property type="entry name" value="3'-5'_exonuclease_dom"/>
</dbReference>
<gene>
    <name evidence="3" type="primary">PowCR01_040020600</name>
    <name evidence="3" type="ORF">POWCR01_040020600</name>
</gene>
<dbReference type="InterPro" id="IPR003029">
    <property type="entry name" value="S1_domain"/>
</dbReference>
<dbReference type="OrthoDB" id="368776at2759"/>
<dbReference type="Gene3D" id="3.30.420.10">
    <property type="entry name" value="Ribonuclease H-like superfamily/Ribonuclease H"/>
    <property type="match status" value="1"/>
</dbReference>
<evidence type="ECO:0000313" key="3">
    <source>
        <dbReference type="EMBL" id="SBT75739.1"/>
    </source>
</evidence>
<dbReference type="InterPro" id="IPR036397">
    <property type="entry name" value="RNaseH_sf"/>
</dbReference>
<evidence type="ECO:0000313" key="4">
    <source>
        <dbReference type="Proteomes" id="UP000243200"/>
    </source>
</evidence>
<dbReference type="SMART" id="SM00474">
    <property type="entry name" value="35EXOc"/>
    <property type="match status" value="1"/>
</dbReference>
<evidence type="ECO:0000259" key="1">
    <source>
        <dbReference type="SMART" id="SM00316"/>
    </source>
</evidence>
<dbReference type="InterPro" id="IPR012340">
    <property type="entry name" value="NA-bd_OB-fold"/>
</dbReference>
<dbReference type="PANTHER" id="PTHR46814:SF1">
    <property type="entry name" value="EGALITARIAN, ISOFORM B"/>
    <property type="match status" value="1"/>
</dbReference>
<accession>A0A1C3KP27</accession>
<dbReference type="SUPFAM" id="SSF53098">
    <property type="entry name" value="Ribonuclease H-like"/>
    <property type="match status" value="1"/>
</dbReference>
<keyword evidence="3" id="KW-0269">Exonuclease</keyword>
<name>A0A1C3KP27_PLAOA</name>
<dbReference type="GO" id="GO:0006139">
    <property type="term" value="P:nucleobase-containing compound metabolic process"/>
    <property type="evidence" value="ECO:0007669"/>
    <property type="project" value="InterPro"/>
</dbReference>
<feature type="domain" description="S1 motif" evidence="1">
    <location>
        <begin position="292"/>
        <end position="353"/>
    </location>
</feature>
<dbReference type="Pfam" id="PF01612">
    <property type="entry name" value="DNA_pol_A_exo1"/>
    <property type="match status" value="1"/>
</dbReference>
<protein>
    <submittedName>
        <fullName evidence="3">3'-5' exonuclease, putative</fullName>
    </submittedName>
</protein>
<dbReference type="InterPro" id="IPR012337">
    <property type="entry name" value="RNaseH-like_sf"/>
</dbReference>
<evidence type="ECO:0000259" key="2">
    <source>
        <dbReference type="SMART" id="SM00474"/>
    </source>
</evidence>
<reference evidence="3 4" key="1">
    <citation type="submission" date="2016-06" db="EMBL/GenBank/DDBJ databases">
        <authorList>
            <consortium name="Pathogen Informatics"/>
        </authorList>
    </citation>
    <scope>NUCLEOTIDE SEQUENCE [LARGE SCALE GENOMIC DNA]</scope>
    <source>
        <strain evidence="3">PowCR01</strain>
    </source>
</reference>